<dbReference type="CDD" id="cd00056">
    <property type="entry name" value="ENDO3c"/>
    <property type="match status" value="1"/>
</dbReference>
<dbReference type="GO" id="GO:0140078">
    <property type="term" value="F:class I DNA-(apurinic or apyrimidinic site) endonuclease activity"/>
    <property type="evidence" value="ECO:0007669"/>
    <property type="project" value="UniProtKB-EC"/>
</dbReference>
<name>A0A1H8HBP9_9FIRM</name>
<keyword evidence="3" id="KW-0227">DNA damage</keyword>
<keyword evidence="4" id="KW-0378">Hydrolase</keyword>
<dbReference type="Gene3D" id="3.30.310.260">
    <property type="match status" value="1"/>
</dbReference>
<dbReference type="SUPFAM" id="SSF55945">
    <property type="entry name" value="TATA-box binding protein-like"/>
    <property type="match status" value="1"/>
</dbReference>
<dbReference type="GO" id="GO:0008534">
    <property type="term" value="F:oxidized purine nucleobase lesion DNA N-glycosylase activity"/>
    <property type="evidence" value="ECO:0007669"/>
    <property type="project" value="InterPro"/>
</dbReference>
<keyword evidence="7" id="KW-0511">Multifunctional enzyme</keyword>
<dbReference type="InterPro" id="IPR003265">
    <property type="entry name" value="HhH-GPD_domain"/>
</dbReference>
<dbReference type="Pfam" id="PF00730">
    <property type="entry name" value="HhH-GPD"/>
    <property type="match status" value="1"/>
</dbReference>
<dbReference type="GO" id="GO:0003684">
    <property type="term" value="F:damaged DNA binding"/>
    <property type="evidence" value="ECO:0007669"/>
    <property type="project" value="InterPro"/>
</dbReference>
<feature type="domain" description="HhH-GPD" evidence="10">
    <location>
        <begin position="122"/>
        <end position="285"/>
    </location>
</feature>
<dbReference type="STRING" id="215200.SAMN05216454_10582"/>
<dbReference type="Pfam" id="PF07934">
    <property type="entry name" value="OGG_N"/>
    <property type="match status" value="1"/>
</dbReference>
<dbReference type="PANTHER" id="PTHR10242">
    <property type="entry name" value="8-OXOGUANINE DNA GLYCOSYLASE"/>
    <property type="match status" value="1"/>
</dbReference>
<evidence type="ECO:0000256" key="2">
    <source>
        <dbReference type="ARBA" id="ARBA00012720"/>
    </source>
</evidence>
<dbReference type="Gene3D" id="1.10.1670.10">
    <property type="entry name" value="Helix-hairpin-Helix base-excision DNA repair enzymes (C-terminal)"/>
    <property type="match status" value="1"/>
</dbReference>
<dbReference type="RefSeq" id="WP_091975130.1">
    <property type="nucleotide sequence ID" value="NZ_FODF01000005.1"/>
</dbReference>
<evidence type="ECO:0000259" key="10">
    <source>
        <dbReference type="SMART" id="SM00478"/>
    </source>
</evidence>
<proteinExistence type="inferred from homology"/>
<dbReference type="InterPro" id="IPR023170">
    <property type="entry name" value="HhH_base_excis_C"/>
</dbReference>
<comment type="similarity">
    <text evidence="1">Belongs to the type-1 OGG1 family.</text>
</comment>
<dbReference type="PANTHER" id="PTHR10242:SF2">
    <property type="entry name" value="N-GLYCOSYLASE_DNA LYASE"/>
    <property type="match status" value="1"/>
</dbReference>
<keyword evidence="5" id="KW-0234">DNA repair</keyword>
<keyword evidence="8" id="KW-0326">Glycosidase</keyword>
<evidence type="ECO:0000256" key="3">
    <source>
        <dbReference type="ARBA" id="ARBA00022763"/>
    </source>
</evidence>
<evidence type="ECO:0000256" key="8">
    <source>
        <dbReference type="ARBA" id="ARBA00023295"/>
    </source>
</evidence>
<accession>A0A1H8HBP9</accession>
<reference evidence="11 12" key="1">
    <citation type="submission" date="2016-10" db="EMBL/GenBank/DDBJ databases">
        <authorList>
            <person name="de Groot N.N."/>
        </authorList>
    </citation>
    <scope>NUCLEOTIDE SEQUENCE [LARGE SCALE GENOMIC DNA]</scope>
    <source>
        <strain evidence="11 12">Calf135</strain>
    </source>
</reference>
<dbReference type="GO" id="GO:0006289">
    <property type="term" value="P:nucleotide-excision repair"/>
    <property type="evidence" value="ECO:0007669"/>
    <property type="project" value="InterPro"/>
</dbReference>
<dbReference type="EMBL" id="FODF01000005">
    <property type="protein sequence ID" value="SEN53612.1"/>
    <property type="molecule type" value="Genomic_DNA"/>
</dbReference>
<dbReference type="EC" id="4.2.99.18" evidence="2"/>
<evidence type="ECO:0000256" key="5">
    <source>
        <dbReference type="ARBA" id="ARBA00023204"/>
    </source>
</evidence>
<comment type="catalytic activity">
    <reaction evidence="9">
        <text>2'-deoxyribonucleotide-(2'-deoxyribose 5'-phosphate)-2'-deoxyribonucleotide-DNA = a 3'-end 2'-deoxyribonucleotide-(2,3-dehydro-2,3-deoxyribose 5'-phosphate)-DNA + a 5'-end 5'-phospho-2'-deoxyribonucleoside-DNA + H(+)</text>
        <dbReference type="Rhea" id="RHEA:66592"/>
        <dbReference type="Rhea" id="RHEA-COMP:13180"/>
        <dbReference type="Rhea" id="RHEA-COMP:16897"/>
        <dbReference type="Rhea" id="RHEA-COMP:17067"/>
        <dbReference type="ChEBI" id="CHEBI:15378"/>
        <dbReference type="ChEBI" id="CHEBI:136412"/>
        <dbReference type="ChEBI" id="CHEBI:157695"/>
        <dbReference type="ChEBI" id="CHEBI:167181"/>
        <dbReference type="EC" id="4.2.99.18"/>
    </reaction>
</comment>
<organism evidence="11 12">
    <name type="scientific">Peptostreptococcus russellii</name>
    <dbReference type="NCBI Taxonomy" id="215200"/>
    <lineage>
        <taxon>Bacteria</taxon>
        <taxon>Bacillati</taxon>
        <taxon>Bacillota</taxon>
        <taxon>Clostridia</taxon>
        <taxon>Peptostreptococcales</taxon>
        <taxon>Peptostreptococcaceae</taxon>
        <taxon>Peptostreptococcus</taxon>
    </lineage>
</organism>
<dbReference type="Gene3D" id="1.10.340.30">
    <property type="entry name" value="Hypothetical protein, domain 2"/>
    <property type="match status" value="1"/>
</dbReference>
<dbReference type="AlphaFoldDB" id="A0A1H8HBP9"/>
<dbReference type="InterPro" id="IPR052054">
    <property type="entry name" value="Oxidative_DNA_repair_enzyme"/>
</dbReference>
<evidence type="ECO:0000256" key="9">
    <source>
        <dbReference type="ARBA" id="ARBA00044632"/>
    </source>
</evidence>
<evidence type="ECO:0000313" key="11">
    <source>
        <dbReference type="EMBL" id="SEN53612.1"/>
    </source>
</evidence>
<evidence type="ECO:0000256" key="4">
    <source>
        <dbReference type="ARBA" id="ARBA00022801"/>
    </source>
</evidence>
<dbReference type="Proteomes" id="UP000199512">
    <property type="component" value="Unassembled WGS sequence"/>
</dbReference>
<dbReference type="OrthoDB" id="9798522at2"/>
<evidence type="ECO:0000256" key="1">
    <source>
        <dbReference type="ARBA" id="ARBA00010679"/>
    </source>
</evidence>
<dbReference type="GO" id="GO:0006284">
    <property type="term" value="P:base-excision repair"/>
    <property type="evidence" value="ECO:0007669"/>
    <property type="project" value="InterPro"/>
</dbReference>
<dbReference type="SMART" id="SM00478">
    <property type="entry name" value="ENDO3c"/>
    <property type="match status" value="1"/>
</dbReference>
<sequence length="291" mass="34241">MKLEEIKNGIILKETKDFDPVHIFECGQCFRWIKEDDGSYTGVAKGKVINVKKDGENIVIDNTNKEEFENIWYDYFDLGRDYTSLKKELAQHDENLKKAVDFGWGIRILQQDSWEMLISFIISSNNRIPMIQRAINNISEKYGKEIGEYRGRKYFAFPSPEELSKASIEELRECKTGFRDKYIYHTNKMVIEENLNMEDFIEMDSEVCHKELMKFKGVGAKVADCIALFGMRKYDSFPVDVWVKRVMQEFYGAEDMSLPKMRKYGMELFGEKAGFAQQYLFYYVRELEIGK</sequence>
<dbReference type="SUPFAM" id="SSF48150">
    <property type="entry name" value="DNA-glycosylase"/>
    <property type="match status" value="1"/>
</dbReference>
<keyword evidence="12" id="KW-1185">Reference proteome</keyword>
<dbReference type="InterPro" id="IPR011257">
    <property type="entry name" value="DNA_glycosylase"/>
</dbReference>
<keyword evidence="6 11" id="KW-0456">Lyase</keyword>
<gene>
    <name evidence="11" type="ORF">SAMN05216454_10582</name>
</gene>
<evidence type="ECO:0000256" key="6">
    <source>
        <dbReference type="ARBA" id="ARBA00023239"/>
    </source>
</evidence>
<evidence type="ECO:0000256" key="7">
    <source>
        <dbReference type="ARBA" id="ARBA00023268"/>
    </source>
</evidence>
<protein>
    <recommendedName>
        <fullName evidence="2">DNA-(apurinic or apyrimidinic site) lyase</fullName>
        <ecNumber evidence="2">4.2.99.18</ecNumber>
    </recommendedName>
</protein>
<evidence type="ECO:0000313" key="12">
    <source>
        <dbReference type="Proteomes" id="UP000199512"/>
    </source>
</evidence>
<dbReference type="InterPro" id="IPR012904">
    <property type="entry name" value="OGG_N"/>
</dbReference>